<feature type="domain" description="Glycosyl transferase family 1" evidence="2">
    <location>
        <begin position="198"/>
        <end position="364"/>
    </location>
</feature>
<dbReference type="CDD" id="cd03801">
    <property type="entry name" value="GT4_PimA-like"/>
    <property type="match status" value="1"/>
</dbReference>
<evidence type="ECO:0000313" key="4">
    <source>
        <dbReference type="Proteomes" id="UP001213083"/>
    </source>
</evidence>
<dbReference type="EMBL" id="JAQIEV010000036">
    <property type="protein sequence ID" value="MDA3783023.1"/>
    <property type="molecule type" value="Genomic_DNA"/>
</dbReference>
<protein>
    <submittedName>
        <fullName evidence="3">Glycosyltransferase family 4 protein</fullName>
    </submittedName>
</protein>
<dbReference type="Proteomes" id="UP001213083">
    <property type="component" value="Unassembled WGS sequence"/>
</dbReference>
<reference evidence="3 4" key="1">
    <citation type="submission" date="2023-01" db="EMBL/GenBank/DDBJ databases">
        <title>Sequencing of the bacterial strains from artisanal fermented milk Matsoni.</title>
        <authorList>
            <person name="Rozman V."/>
            <person name="Accetto T."/>
            <person name="Bogovic Matijasic B."/>
        </authorList>
    </citation>
    <scope>NUCLEOTIDE SEQUENCE [LARGE SCALE GENOMIC DNA]</scope>
    <source>
        <strain evidence="4">lbl143</strain>
    </source>
</reference>
<dbReference type="GO" id="GO:0016740">
    <property type="term" value="F:transferase activity"/>
    <property type="evidence" value="ECO:0007669"/>
    <property type="project" value="UniProtKB-KW"/>
</dbReference>
<dbReference type="Pfam" id="PF00534">
    <property type="entry name" value="Glycos_transf_1"/>
    <property type="match status" value="1"/>
</dbReference>
<gene>
    <name evidence="3" type="ORF">PF593_07710</name>
</gene>
<organism evidence="3 4">
    <name type="scientific">Lactobacillus delbrueckii</name>
    <dbReference type="NCBI Taxonomy" id="1584"/>
    <lineage>
        <taxon>Bacteria</taxon>
        <taxon>Bacillati</taxon>
        <taxon>Bacillota</taxon>
        <taxon>Bacilli</taxon>
        <taxon>Lactobacillales</taxon>
        <taxon>Lactobacillaceae</taxon>
        <taxon>Lactobacillus</taxon>
    </lineage>
</organism>
<dbReference type="InterPro" id="IPR001296">
    <property type="entry name" value="Glyco_trans_1"/>
</dbReference>
<proteinExistence type="predicted"/>
<dbReference type="SUPFAM" id="SSF53756">
    <property type="entry name" value="UDP-Glycosyltransferase/glycogen phosphorylase"/>
    <property type="match status" value="1"/>
</dbReference>
<dbReference type="Gene3D" id="3.40.50.2000">
    <property type="entry name" value="Glycogen Phosphorylase B"/>
    <property type="match status" value="2"/>
</dbReference>
<keyword evidence="1" id="KW-0808">Transferase</keyword>
<dbReference type="PANTHER" id="PTHR46401">
    <property type="entry name" value="GLYCOSYLTRANSFERASE WBBK-RELATED"/>
    <property type="match status" value="1"/>
</dbReference>
<evidence type="ECO:0000313" key="3">
    <source>
        <dbReference type="EMBL" id="MDA3783023.1"/>
    </source>
</evidence>
<accession>A0ABD4W348</accession>
<evidence type="ECO:0000259" key="2">
    <source>
        <dbReference type="Pfam" id="PF00534"/>
    </source>
</evidence>
<evidence type="ECO:0000256" key="1">
    <source>
        <dbReference type="ARBA" id="ARBA00022679"/>
    </source>
</evidence>
<dbReference type="PANTHER" id="PTHR46401:SF2">
    <property type="entry name" value="GLYCOSYLTRANSFERASE WBBK-RELATED"/>
    <property type="match status" value="1"/>
</dbReference>
<sequence length="381" mass="42966">MKKKMAFIDLSNFHDWPMGGMLEYELAILEGLVKRFEIDIWGVSVDGIKPAPIKINGKEYNVNVFANVKTKNKIIPNYLRGMFIYGQKKIMKGHYDYYYAHTASCLVGIGFFEKNAKLIYHQHGLNYLQDHSLMQSIQRPFYTKAQKDADLVFVVSDTKSVKKYESMMKHKHHISAKYVSVRSPIRINNFDALRVQKRIDSSKNVDLKNFIYTGRLSKFKNAKLLVEVFKEYVKDINPKAKLTIVGSGEEAEDIEQKINNYDLKGKVKMLGAVKHDKIYDLLMTSDAFLTASGGEGVSVSVAEAYAAGLPVVCFNVPGLSGQVVDGVTGKIAFSQTEAGFFDAMKYVNDNHTELALNCMEAAKKYDSEKISNLITEKILSL</sequence>
<dbReference type="AlphaFoldDB" id="A0ABD4W348"/>
<comment type="caution">
    <text evidence="3">The sequence shown here is derived from an EMBL/GenBank/DDBJ whole genome shotgun (WGS) entry which is preliminary data.</text>
</comment>
<name>A0ABD4W348_9LACO</name>
<dbReference type="RefSeq" id="WP_080552715.1">
    <property type="nucleotide sequence ID" value="NZ_BNIF01000053.1"/>
</dbReference>